<dbReference type="AlphaFoldDB" id="A0A3M7SPW5"/>
<evidence type="ECO:0000313" key="1">
    <source>
        <dbReference type="EMBL" id="RNA37745.1"/>
    </source>
</evidence>
<organism evidence="1 2">
    <name type="scientific">Brachionus plicatilis</name>
    <name type="common">Marine rotifer</name>
    <name type="synonym">Brachionus muelleri</name>
    <dbReference type="NCBI Taxonomy" id="10195"/>
    <lineage>
        <taxon>Eukaryota</taxon>
        <taxon>Metazoa</taxon>
        <taxon>Spiralia</taxon>
        <taxon>Gnathifera</taxon>
        <taxon>Rotifera</taxon>
        <taxon>Eurotatoria</taxon>
        <taxon>Monogononta</taxon>
        <taxon>Pseudotrocha</taxon>
        <taxon>Ploima</taxon>
        <taxon>Brachionidae</taxon>
        <taxon>Brachionus</taxon>
    </lineage>
</organism>
<proteinExistence type="predicted"/>
<accession>A0A3M7SPW5</accession>
<dbReference type="EMBL" id="REGN01000985">
    <property type="protein sequence ID" value="RNA37745.1"/>
    <property type="molecule type" value="Genomic_DNA"/>
</dbReference>
<dbReference type="OrthoDB" id="2318150at2759"/>
<dbReference type="Proteomes" id="UP000276133">
    <property type="component" value="Unassembled WGS sequence"/>
</dbReference>
<reference evidence="1 2" key="1">
    <citation type="journal article" date="2018" name="Sci. Rep.">
        <title>Genomic signatures of local adaptation to the degree of environmental predictability in rotifers.</title>
        <authorList>
            <person name="Franch-Gras L."/>
            <person name="Hahn C."/>
            <person name="Garcia-Roger E.M."/>
            <person name="Carmona M.J."/>
            <person name="Serra M."/>
            <person name="Gomez A."/>
        </authorList>
    </citation>
    <scope>NUCLEOTIDE SEQUENCE [LARGE SCALE GENOMIC DNA]</scope>
    <source>
        <strain evidence="1">HYR1</strain>
    </source>
</reference>
<gene>
    <name evidence="1" type="ORF">BpHYR1_030281</name>
</gene>
<evidence type="ECO:0000313" key="2">
    <source>
        <dbReference type="Proteomes" id="UP000276133"/>
    </source>
</evidence>
<protein>
    <submittedName>
        <fullName evidence="1">Uncharacterized protein</fullName>
    </submittedName>
</protein>
<name>A0A3M7SPW5_BRAPC</name>
<comment type="caution">
    <text evidence="1">The sequence shown here is derived from an EMBL/GenBank/DDBJ whole genome shotgun (WGS) entry which is preliminary data.</text>
</comment>
<keyword evidence="2" id="KW-1185">Reference proteome</keyword>
<sequence>MAEPDIPNPKVAVRQALNELSIGGSQGMVKCNCNCQCMTNRCGYKKSQLLHNSRCHGVTVKGILRIKSNQSTFVIKILSIKQLFNQFEIVYIFKSDSYLSEDTFTLAPQLIYVKIFSTYDSRIY</sequence>